<evidence type="ECO:0000313" key="4">
    <source>
        <dbReference type="EMBL" id="CAL8110257.1"/>
    </source>
</evidence>
<dbReference type="InterPro" id="IPR000566">
    <property type="entry name" value="Lipocln_cytosolic_FA-bd_dom"/>
</dbReference>
<keyword evidence="5" id="KW-1185">Reference proteome</keyword>
<protein>
    <recommendedName>
        <fullName evidence="3">Lipocalin/cytosolic fatty-acid binding domain-containing protein</fullName>
    </recommendedName>
</protein>
<dbReference type="InterPro" id="IPR012674">
    <property type="entry name" value="Calycin"/>
</dbReference>
<dbReference type="PANTHER" id="PTHR11955">
    <property type="entry name" value="FATTY ACID BINDING PROTEIN"/>
    <property type="match status" value="1"/>
</dbReference>
<dbReference type="InterPro" id="IPR000463">
    <property type="entry name" value="Fatty_acid-bd"/>
</dbReference>
<gene>
    <name evidence="4" type="ORF">ODALV1_LOCUS14091</name>
</gene>
<dbReference type="InterPro" id="IPR031259">
    <property type="entry name" value="ILBP"/>
</dbReference>
<sequence>MVIVEGKYELIQSEKYDEFLKSVGAGMIERNLAWKNKPFIEFQDDNGKLKQKTIEGVKNSEINVVPGEEFEEEFCGRKLKSKITVEGNRLIHKQRIGPVEATVIREFNGSEMVSFFQVGDTVATRVFRKVMNLIKLAHDFHTLLSYYVYPGV</sequence>
<keyword evidence="2" id="KW-0446">Lipid-binding</keyword>
<reference evidence="4 5" key="1">
    <citation type="submission" date="2024-08" db="EMBL/GenBank/DDBJ databases">
        <authorList>
            <person name="Cucini C."/>
            <person name="Frati F."/>
        </authorList>
    </citation>
    <scope>NUCLEOTIDE SEQUENCE [LARGE SCALE GENOMIC DNA]</scope>
</reference>
<accession>A0ABP1QQF1</accession>
<feature type="domain" description="Lipocalin/cytosolic fatty-acid binding" evidence="3">
    <location>
        <begin position="6"/>
        <end position="113"/>
    </location>
</feature>
<comment type="similarity">
    <text evidence="1">Belongs to the calycin superfamily. Fatty-acid binding protein (FABP) family.</text>
</comment>
<dbReference type="EMBL" id="CAXLJM020000043">
    <property type="protein sequence ID" value="CAL8110257.1"/>
    <property type="molecule type" value="Genomic_DNA"/>
</dbReference>
<proteinExistence type="inferred from homology"/>
<organism evidence="4 5">
    <name type="scientific">Orchesella dallaii</name>
    <dbReference type="NCBI Taxonomy" id="48710"/>
    <lineage>
        <taxon>Eukaryota</taxon>
        <taxon>Metazoa</taxon>
        <taxon>Ecdysozoa</taxon>
        <taxon>Arthropoda</taxon>
        <taxon>Hexapoda</taxon>
        <taxon>Collembola</taxon>
        <taxon>Entomobryomorpha</taxon>
        <taxon>Entomobryoidea</taxon>
        <taxon>Orchesellidae</taxon>
        <taxon>Orchesellinae</taxon>
        <taxon>Orchesella</taxon>
    </lineage>
</organism>
<evidence type="ECO:0000313" key="5">
    <source>
        <dbReference type="Proteomes" id="UP001642540"/>
    </source>
</evidence>
<dbReference type="Pfam" id="PF00061">
    <property type="entry name" value="Lipocalin"/>
    <property type="match status" value="1"/>
</dbReference>
<evidence type="ECO:0000256" key="2">
    <source>
        <dbReference type="ARBA" id="ARBA00023121"/>
    </source>
</evidence>
<dbReference type="PRINTS" id="PR00178">
    <property type="entry name" value="FATTYACIDBP"/>
</dbReference>
<dbReference type="Proteomes" id="UP001642540">
    <property type="component" value="Unassembled WGS sequence"/>
</dbReference>
<dbReference type="Gene3D" id="2.40.128.20">
    <property type="match status" value="1"/>
</dbReference>
<name>A0ABP1QQF1_9HEXA</name>
<evidence type="ECO:0000256" key="1">
    <source>
        <dbReference type="ARBA" id="ARBA00008390"/>
    </source>
</evidence>
<dbReference type="SUPFAM" id="SSF50814">
    <property type="entry name" value="Lipocalins"/>
    <property type="match status" value="1"/>
</dbReference>
<comment type="caution">
    <text evidence="4">The sequence shown here is derived from an EMBL/GenBank/DDBJ whole genome shotgun (WGS) entry which is preliminary data.</text>
</comment>
<evidence type="ECO:0000259" key="3">
    <source>
        <dbReference type="Pfam" id="PF00061"/>
    </source>
</evidence>